<sequence length="336" mass="36732">MPPSGLAAPTLTDAKTTLQTANYFLRAGFELDASVETLASYDLLVLPAEAQVLNRNALETLRKHNPNIILLAYVPTVSWNDVWFDELHDSLKSRLSEDAWLTNENGAVSIWPGTSALNLPGSWNAILAEYVASDILGSSLWDGVMYDEVSDDVWWDPERASLWHEAYATLFARTKQLAPNAIVITNGSSSPLYNSTTDGRMFESFPTPWEANGDWEAQVRSMLEGDDITIINVNTNNTGILSPASLRMGLAAALMTDAYLSLDYGTTSHGQLWTVPDFDGDIGTAQGDATQLPNGLWVRHFSHGTVIANPTDDTLGWEDGDIDVTLPANDALIVRE</sequence>
<dbReference type="InterPro" id="IPR017853">
    <property type="entry name" value="GH"/>
</dbReference>
<dbReference type="AlphaFoldDB" id="A0A0G2ACT3"/>
<dbReference type="Proteomes" id="UP000034846">
    <property type="component" value="Unassembled WGS sequence"/>
</dbReference>
<dbReference type="Pfam" id="PF14885">
    <property type="entry name" value="GHL15"/>
    <property type="match status" value="1"/>
</dbReference>
<proteinExistence type="predicted"/>
<dbReference type="EMBL" id="LCRD01000017">
    <property type="protein sequence ID" value="KKW30244.1"/>
    <property type="molecule type" value="Genomic_DNA"/>
</dbReference>
<evidence type="ECO:0000313" key="2">
    <source>
        <dbReference type="Proteomes" id="UP000034846"/>
    </source>
</evidence>
<comment type="caution">
    <text evidence="1">The sequence shown here is derived from an EMBL/GenBank/DDBJ whole genome shotgun (WGS) entry which is preliminary data.</text>
</comment>
<evidence type="ECO:0000313" key="1">
    <source>
        <dbReference type="EMBL" id="KKW30244.1"/>
    </source>
</evidence>
<organism evidence="1 2">
    <name type="scientific">Candidatus Uhrbacteria bacterium GW2011_GWD2_52_7</name>
    <dbReference type="NCBI Taxonomy" id="1618989"/>
    <lineage>
        <taxon>Bacteria</taxon>
        <taxon>Candidatus Uhriibacteriota</taxon>
    </lineage>
</organism>
<dbReference type="SUPFAM" id="SSF51445">
    <property type="entry name" value="(Trans)glycosidases"/>
    <property type="match status" value="1"/>
</dbReference>
<dbReference type="InterPro" id="IPR029455">
    <property type="entry name" value="GHL15"/>
</dbReference>
<protein>
    <submittedName>
        <fullName evidence="1">Uncharacterized protein</fullName>
    </submittedName>
</protein>
<name>A0A0G2ACT3_9BACT</name>
<reference evidence="1 2" key="1">
    <citation type="journal article" date="2015" name="Nature">
        <title>rRNA introns, odd ribosomes, and small enigmatic genomes across a large radiation of phyla.</title>
        <authorList>
            <person name="Brown C.T."/>
            <person name="Hug L.A."/>
            <person name="Thomas B.C."/>
            <person name="Sharon I."/>
            <person name="Castelle C.J."/>
            <person name="Singh A."/>
            <person name="Wilkins M.J."/>
            <person name="Williams K.H."/>
            <person name="Banfield J.F."/>
        </authorList>
    </citation>
    <scope>NUCLEOTIDE SEQUENCE [LARGE SCALE GENOMIC DNA]</scope>
</reference>
<gene>
    <name evidence="1" type="ORF">UY72_C0017G0007</name>
</gene>
<accession>A0A0G2ACT3</accession>